<comment type="similarity">
    <text evidence="1">Belongs to the HSBP1 family.</text>
</comment>
<feature type="non-terminal residue" evidence="3">
    <location>
        <position position="1"/>
    </location>
</feature>
<dbReference type="GO" id="GO:0003714">
    <property type="term" value="F:transcription corepressor activity"/>
    <property type="evidence" value="ECO:0007669"/>
    <property type="project" value="InterPro"/>
</dbReference>
<organism evidence="3">
    <name type="scientific">Cymodocea nodosa</name>
    <dbReference type="NCBI Taxonomy" id="55448"/>
    <lineage>
        <taxon>Eukaryota</taxon>
        <taxon>Viridiplantae</taxon>
        <taxon>Streptophyta</taxon>
        <taxon>Embryophyta</taxon>
        <taxon>Tracheophyta</taxon>
        <taxon>Spermatophyta</taxon>
        <taxon>Magnoliopsida</taxon>
        <taxon>Liliopsida</taxon>
        <taxon>Cymodoceaceae</taxon>
        <taxon>Cymodocea</taxon>
    </lineage>
</organism>
<protein>
    <submittedName>
        <fullName evidence="3">Heat stress transcription factor 1-like protein</fullName>
    </submittedName>
</protein>
<proteinExistence type="evidence at transcript level"/>
<dbReference type="EMBL" id="KU994741">
    <property type="protein sequence ID" value="ANS56492.1"/>
    <property type="molecule type" value="mRNA"/>
</dbReference>
<sequence length="71" mass="7891">MPLLKITSLKPVIVCRYLPHPCKNDILNVCALDEMGSRIDELEQSINDLKSELDNEGTPAKSKPEESNKPA</sequence>
<feature type="region of interest" description="Disordered" evidence="2">
    <location>
        <begin position="49"/>
        <end position="71"/>
    </location>
</feature>
<name>A0A1B1LTP6_9LILI</name>
<accession>A0A1B1LTP6</accession>
<feature type="compositionally biased region" description="Basic and acidic residues" evidence="2">
    <location>
        <begin position="62"/>
        <end position="71"/>
    </location>
</feature>
<feature type="non-terminal residue" evidence="3">
    <location>
        <position position="71"/>
    </location>
</feature>
<dbReference type="Pfam" id="PF06825">
    <property type="entry name" value="HSBP1"/>
    <property type="match status" value="1"/>
</dbReference>
<gene>
    <name evidence="3" type="primary">HSFA1</name>
</gene>
<evidence type="ECO:0000256" key="2">
    <source>
        <dbReference type="SAM" id="MobiDB-lite"/>
    </source>
</evidence>
<reference evidence="3" key="1">
    <citation type="journal article" date="2016" name="Sci. Rep.">
        <title>Physiological and molecular evidence of differential short-term heat tolerance in Mediterranean seagrasses.</title>
        <authorList>
            <person name="Marin-Guirao L."/>
            <person name="Ruiz J.M."/>
            <person name="Dattolo E."/>
            <person name="Garcia-Munoz R."/>
            <person name="Procaccini G."/>
        </authorList>
    </citation>
    <scope>NUCLEOTIDE SEQUENCE</scope>
</reference>
<dbReference type="AlphaFoldDB" id="A0A1B1LTP6"/>
<evidence type="ECO:0000313" key="3">
    <source>
        <dbReference type="EMBL" id="ANS56492.1"/>
    </source>
</evidence>
<dbReference type="Gene3D" id="1.20.5.430">
    <property type="match status" value="1"/>
</dbReference>
<dbReference type="InterPro" id="IPR009643">
    <property type="entry name" value="HS1-bd"/>
</dbReference>
<evidence type="ECO:0000256" key="1">
    <source>
        <dbReference type="ARBA" id="ARBA00006349"/>
    </source>
</evidence>